<proteinExistence type="predicted"/>
<protein>
    <submittedName>
        <fullName evidence="1">Uncharacterized protein</fullName>
    </submittedName>
</protein>
<keyword evidence="2" id="KW-1185">Reference proteome</keyword>
<dbReference type="AlphaFoldDB" id="U4LPA7"/>
<dbReference type="Proteomes" id="UP000018144">
    <property type="component" value="Unassembled WGS sequence"/>
</dbReference>
<evidence type="ECO:0000313" key="1">
    <source>
        <dbReference type="EMBL" id="CCX31160.1"/>
    </source>
</evidence>
<evidence type="ECO:0000313" key="2">
    <source>
        <dbReference type="Proteomes" id="UP000018144"/>
    </source>
</evidence>
<name>U4LPA7_PYROM</name>
<reference evidence="1 2" key="1">
    <citation type="journal article" date="2013" name="PLoS Genet.">
        <title>The genome and development-dependent transcriptomes of Pyronema confluens: a window into fungal evolution.</title>
        <authorList>
            <person name="Traeger S."/>
            <person name="Altegoer F."/>
            <person name="Freitag M."/>
            <person name="Gabaldon T."/>
            <person name="Kempken F."/>
            <person name="Kumar A."/>
            <person name="Marcet-Houben M."/>
            <person name="Poggeler S."/>
            <person name="Stajich J.E."/>
            <person name="Nowrousian M."/>
        </authorList>
    </citation>
    <scope>NUCLEOTIDE SEQUENCE [LARGE SCALE GENOMIC DNA]</scope>
    <source>
        <strain evidence="2">CBS 100304</strain>
        <tissue evidence="1">Vegetative mycelium</tissue>
    </source>
</reference>
<accession>U4LPA7</accession>
<sequence length="100" mass="11471">MTASSEPIVGLQSERGRLCTTSRAHFVGRLKTRDLITNIPMSTPSNRIKFIYHIPSRMLIASRVDQVTNPWDRYPRVPMEISEIQSIIANQRYRIKSASI</sequence>
<dbReference type="EMBL" id="HF935546">
    <property type="protein sequence ID" value="CCX31160.1"/>
    <property type="molecule type" value="Genomic_DNA"/>
</dbReference>
<organism evidence="1 2">
    <name type="scientific">Pyronema omphalodes (strain CBS 100304)</name>
    <name type="common">Pyronema confluens</name>
    <dbReference type="NCBI Taxonomy" id="1076935"/>
    <lineage>
        <taxon>Eukaryota</taxon>
        <taxon>Fungi</taxon>
        <taxon>Dikarya</taxon>
        <taxon>Ascomycota</taxon>
        <taxon>Pezizomycotina</taxon>
        <taxon>Pezizomycetes</taxon>
        <taxon>Pezizales</taxon>
        <taxon>Pyronemataceae</taxon>
        <taxon>Pyronema</taxon>
    </lineage>
</organism>
<gene>
    <name evidence="1" type="ORF">PCON_10114</name>
</gene>